<comment type="subunit">
    <text evidence="5">Part of the ribosomal stalk of the 50S ribosomal subunit. The N-terminus interacts with L11 and the large rRNA to form the base of the stalk. The C-terminus forms an elongated spine to which L12 dimers bind in a sequential fashion forming a multimeric L10(L12)X complex.</text>
</comment>
<evidence type="ECO:0000256" key="5">
    <source>
        <dbReference type="HAMAP-Rule" id="MF_00362"/>
    </source>
</evidence>
<dbReference type="EMBL" id="VOGC01000009">
    <property type="protein sequence ID" value="MQN02277.1"/>
    <property type="molecule type" value="Genomic_DNA"/>
</dbReference>
<keyword evidence="8" id="KW-1185">Reference proteome</keyword>
<dbReference type="InterPro" id="IPR002363">
    <property type="entry name" value="Ribosomal_uL10_CS_bac"/>
</dbReference>
<keyword evidence="5" id="KW-0699">rRNA-binding</keyword>
<dbReference type="GO" id="GO:0006412">
    <property type="term" value="P:translation"/>
    <property type="evidence" value="ECO:0007669"/>
    <property type="project" value="UniProtKB-UniRule"/>
</dbReference>
<dbReference type="SUPFAM" id="SSF160369">
    <property type="entry name" value="Ribosomal protein L10-like"/>
    <property type="match status" value="1"/>
</dbReference>
<dbReference type="Pfam" id="PF00466">
    <property type="entry name" value="Ribosomal_L10"/>
    <property type="match status" value="1"/>
</dbReference>
<evidence type="ECO:0000256" key="4">
    <source>
        <dbReference type="ARBA" id="ARBA00035202"/>
    </source>
</evidence>
<dbReference type="GO" id="GO:0070180">
    <property type="term" value="F:large ribosomal subunit rRNA binding"/>
    <property type="evidence" value="ECO:0007669"/>
    <property type="project" value="UniProtKB-UniRule"/>
</dbReference>
<dbReference type="HAMAP" id="MF_00362">
    <property type="entry name" value="Ribosomal_uL10"/>
    <property type="match status" value="1"/>
</dbReference>
<keyword evidence="3 5" id="KW-0687">Ribonucleoprotein</keyword>
<sequence>MAKVELKQPIVDEISEQIKDAQSVVVVDYRGLTVAQDTALRKQLREAGCTYKVYKNTMMKRAFAGTDCEKLSDVLEGTNAIAISKDDATAPARIIAKAAKDAPALEIKAGVVEGNFYDADGMKTISSIPSRDELLSRLLGSLQSPIANFARVLKQIADKGGADEAAPAEEAAPAAEETPAE</sequence>
<dbReference type="InterPro" id="IPR022973">
    <property type="entry name" value="Ribosomal_uL10_bac"/>
</dbReference>
<evidence type="ECO:0000256" key="6">
    <source>
        <dbReference type="SAM" id="MobiDB-lite"/>
    </source>
</evidence>
<dbReference type="GO" id="GO:0015934">
    <property type="term" value="C:large ribosomal subunit"/>
    <property type="evidence" value="ECO:0007669"/>
    <property type="project" value="InterPro"/>
</dbReference>
<dbReference type="AlphaFoldDB" id="A0A6N7J0X6"/>
<dbReference type="InterPro" id="IPR001790">
    <property type="entry name" value="Ribosomal_uL10"/>
</dbReference>
<dbReference type="InterPro" id="IPR047865">
    <property type="entry name" value="Ribosomal_uL10_bac_type"/>
</dbReference>
<gene>
    <name evidence="5" type="primary">rplJ</name>
    <name evidence="7" type="ORF">FRC54_10400</name>
</gene>
<dbReference type="PROSITE" id="PS01109">
    <property type="entry name" value="RIBOSOMAL_L10"/>
    <property type="match status" value="1"/>
</dbReference>
<keyword evidence="2 5" id="KW-0689">Ribosomal protein</keyword>
<evidence type="ECO:0000313" key="7">
    <source>
        <dbReference type="EMBL" id="MQN02277.1"/>
    </source>
</evidence>
<feature type="compositionally biased region" description="Low complexity" evidence="6">
    <location>
        <begin position="163"/>
        <end position="181"/>
    </location>
</feature>
<evidence type="ECO:0000256" key="1">
    <source>
        <dbReference type="ARBA" id="ARBA00008889"/>
    </source>
</evidence>
<dbReference type="PANTHER" id="PTHR11560">
    <property type="entry name" value="39S RIBOSOMAL PROTEIN L10, MITOCHONDRIAL"/>
    <property type="match status" value="1"/>
</dbReference>
<reference evidence="7" key="1">
    <citation type="journal article" date="2020" name="Appl. Environ. Microbiol.">
        <title>Medium-Chain Fatty Acid Synthesis by 'Candidatus Weimeria bifida' gen. nov., sp. nov., and 'Candidatus Pseudoramibacter fermentans' sp. nov.</title>
        <authorList>
            <person name="Scarborough M.J."/>
            <person name="Myers K.S."/>
            <person name="Donohue T.J."/>
            <person name="Noguera D.R."/>
        </authorList>
    </citation>
    <scope>NUCLEOTIDE SEQUENCE</scope>
    <source>
        <strain evidence="7">LCO1.1</strain>
    </source>
</reference>
<feature type="region of interest" description="Disordered" evidence="6">
    <location>
        <begin position="160"/>
        <end position="181"/>
    </location>
</feature>
<dbReference type="InterPro" id="IPR043141">
    <property type="entry name" value="Ribosomal_uL10-like_sf"/>
</dbReference>
<evidence type="ECO:0000313" key="8">
    <source>
        <dbReference type="Proteomes" id="UP000460257"/>
    </source>
</evidence>
<dbReference type="Gene3D" id="6.10.250.290">
    <property type="match status" value="1"/>
</dbReference>
<name>A0A6N7J0X6_9FIRM</name>
<organism evidence="7 8">
    <name type="scientific">Candidatus Weimeria bifida</name>
    <dbReference type="NCBI Taxonomy" id="2599074"/>
    <lineage>
        <taxon>Bacteria</taxon>
        <taxon>Bacillati</taxon>
        <taxon>Bacillota</taxon>
        <taxon>Clostridia</taxon>
        <taxon>Lachnospirales</taxon>
        <taxon>Lachnospiraceae</taxon>
        <taxon>Candidatus Weimeria</taxon>
    </lineage>
</organism>
<comment type="caution">
    <text evidence="7">The sequence shown here is derived from an EMBL/GenBank/DDBJ whole genome shotgun (WGS) entry which is preliminary data.</text>
</comment>
<dbReference type="Gene3D" id="3.30.70.1730">
    <property type="match status" value="1"/>
</dbReference>
<evidence type="ECO:0000256" key="2">
    <source>
        <dbReference type="ARBA" id="ARBA00022980"/>
    </source>
</evidence>
<evidence type="ECO:0000256" key="3">
    <source>
        <dbReference type="ARBA" id="ARBA00023274"/>
    </source>
</evidence>
<comment type="function">
    <text evidence="5">Forms part of the ribosomal stalk, playing a central role in the interaction of the ribosome with GTP-bound translation factors.</text>
</comment>
<protein>
    <recommendedName>
        <fullName evidence="4 5">Large ribosomal subunit protein uL10</fullName>
    </recommendedName>
</protein>
<dbReference type="CDD" id="cd05797">
    <property type="entry name" value="Ribosomal_L10"/>
    <property type="match status" value="1"/>
</dbReference>
<accession>A0A6N7J0X6</accession>
<dbReference type="NCBIfam" id="NF000955">
    <property type="entry name" value="PRK00099.1-1"/>
    <property type="match status" value="1"/>
</dbReference>
<proteinExistence type="inferred from homology"/>
<keyword evidence="5" id="KW-0694">RNA-binding</keyword>
<comment type="similarity">
    <text evidence="1 5">Belongs to the universal ribosomal protein uL10 family.</text>
</comment>
<dbReference type="GO" id="GO:0003735">
    <property type="term" value="F:structural constituent of ribosome"/>
    <property type="evidence" value="ECO:0007669"/>
    <property type="project" value="InterPro"/>
</dbReference>
<dbReference type="Proteomes" id="UP000460257">
    <property type="component" value="Unassembled WGS sequence"/>
</dbReference>